<comment type="subcellular location">
    <subcellularLocation>
        <location evidence="1">Membrane</location>
        <topology evidence="1">Multi-pass membrane protein</topology>
    </subcellularLocation>
</comment>
<dbReference type="PANTHER" id="PTHR37422">
    <property type="entry name" value="TEICHURONIC ACID BIOSYNTHESIS PROTEIN TUAE"/>
    <property type="match status" value="1"/>
</dbReference>
<gene>
    <name evidence="7" type="ORF">ACFQE0_15430</name>
</gene>
<keyword evidence="8" id="KW-1185">Reference proteome</keyword>
<dbReference type="EMBL" id="JBHSWN010000001">
    <property type="protein sequence ID" value="MFC6790884.1"/>
    <property type="molecule type" value="Genomic_DNA"/>
</dbReference>
<organism evidence="7 8">
    <name type="scientific">Methylobacterium komagatae</name>
    <dbReference type="NCBI Taxonomy" id="374425"/>
    <lineage>
        <taxon>Bacteria</taxon>
        <taxon>Pseudomonadati</taxon>
        <taxon>Pseudomonadota</taxon>
        <taxon>Alphaproteobacteria</taxon>
        <taxon>Hyphomicrobiales</taxon>
        <taxon>Methylobacteriaceae</taxon>
        <taxon>Methylobacterium</taxon>
    </lineage>
</organism>
<evidence type="ECO:0000256" key="5">
    <source>
        <dbReference type="SAM" id="Phobius"/>
    </source>
</evidence>
<dbReference type="Proteomes" id="UP001596292">
    <property type="component" value="Unassembled WGS sequence"/>
</dbReference>
<dbReference type="Pfam" id="PF04932">
    <property type="entry name" value="Wzy_C"/>
    <property type="match status" value="1"/>
</dbReference>
<protein>
    <submittedName>
        <fullName evidence="7">O-antigen ligase family protein</fullName>
    </submittedName>
</protein>
<evidence type="ECO:0000313" key="7">
    <source>
        <dbReference type="EMBL" id="MFC6790884.1"/>
    </source>
</evidence>
<feature type="domain" description="O-antigen ligase-related" evidence="6">
    <location>
        <begin position="193"/>
        <end position="336"/>
    </location>
</feature>
<keyword evidence="3 5" id="KW-1133">Transmembrane helix</keyword>
<feature type="transmembrane region" description="Helical" evidence="5">
    <location>
        <begin position="7"/>
        <end position="26"/>
    </location>
</feature>
<evidence type="ECO:0000256" key="1">
    <source>
        <dbReference type="ARBA" id="ARBA00004141"/>
    </source>
</evidence>
<proteinExistence type="predicted"/>
<evidence type="ECO:0000256" key="3">
    <source>
        <dbReference type="ARBA" id="ARBA00022989"/>
    </source>
</evidence>
<feature type="transmembrane region" description="Helical" evidence="5">
    <location>
        <begin position="98"/>
        <end position="118"/>
    </location>
</feature>
<accession>A0ABW2BKC2</accession>
<evidence type="ECO:0000256" key="2">
    <source>
        <dbReference type="ARBA" id="ARBA00022692"/>
    </source>
</evidence>
<evidence type="ECO:0000313" key="8">
    <source>
        <dbReference type="Proteomes" id="UP001596292"/>
    </source>
</evidence>
<keyword evidence="2 5" id="KW-0812">Transmembrane</keyword>
<sequence length="425" mass="46250">MRPVTTWQLVVTIIATLMLLGVNFGTNSPVEDIATQSSALNTPIQAAILGALVWLGYHYRTLQARALPVLTPFLLVLALAACTSLWSQAPEASFRRSVSLASLMALAVYAHTVLGTLAFCRVHVLVTWIAAGASLAAAVLIPSSAYDLGEYAGAIRGVFNQKNSLGDAMVVGTLALMYVVLKRQRVTALDLATLVMAVIVIRLAQSTTALVLFLMIVTSTVYALLWMRGTSGSIFCMILLTVLILSFTLVMVMDPKAVYGALGKNETLTGRVQIWQAVKQASGGWPILGYGYSAFWLPDTRMVGDIWYEIGWKAPSAHSGYLDTIVQIGLLGLGLLAWTALLTTWRALKAMGTGRLAEGWWTLTMLAILALYNYDESSLPQPDIHMFQWVLAFLACSCSPSPHVLPYGADREAAPLRLLLWRRRL</sequence>
<dbReference type="RefSeq" id="WP_378971172.1">
    <property type="nucleotide sequence ID" value="NZ_JBHSWN010000001.1"/>
</dbReference>
<evidence type="ECO:0000259" key="6">
    <source>
        <dbReference type="Pfam" id="PF04932"/>
    </source>
</evidence>
<feature type="transmembrane region" description="Helical" evidence="5">
    <location>
        <begin position="125"/>
        <end position="145"/>
    </location>
</feature>
<name>A0ABW2BKC2_9HYPH</name>
<dbReference type="GO" id="GO:0016874">
    <property type="term" value="F:ligase activity"/>
    <property type="evidence" value="ECO:0007669"/>
    <property type="project" value="UniProtKB-KW"/>
</dbReference>
<evidence type="ECO:0000256" key="4">
    <source>
        <dbReference type="ARBA" id="ARBA00023136"/>
    </source>
</evidence>
<feature type="transmembrane region" description="Helical" evidence="5">
    <location>
        <begin position="165"/>
        <end position="181"/>
    </location>
</feature>
<reference evidence="8" key="1">
    <citation type="journal article" date="2019" name="Int. J. Syst. Evol. Microbiol.">
        <title>The Global Catalogue of Microorganisms (GCM) 10K type strain sequencing project: providing services to taxonomists for standard genome sequencing and annotation.</title>
        <authorList>
            <consortium name="The Broad Institute Genomics Platform"/>
            <consortium name="The Broad Institute Genome Sequencing Center for Infectious Disease"/>
            <person name="Wu L."/>
            <person name="Ma J."/>
        </authorList>
    </citation>
    <scope>NUCLEOTIDE SEQUENCE [LARGE SCALE GENOMIC DNA]</scope>
    <source>
        <strain evidence="8">CCUG 48316</strain>
    </source>
</reference>
<feature type="transmembrane region" description="Helical" evidence="5">
    <location>
        <begin position="325"/>
        <end position="345"/>
    </location>
</feature>
<keyword evidence="4 5" id="KW-0472">Membrane</keyword>
<dbReference type="InterPro" id="IPR051533">
    <property type="entry name" value="WaaL-like"/>
</dbReference>
<dbReference type="InterPro" id="IPR007016">
    <property type="entry name" value="O-antigen_ligase-rel_domated"/>
</dbReference>
<comment type="caution">
    <text evidence="7">The sequence shown here is derived from an EMBL/GenBank/DDBJ whole genome shotgun (WGS) entry which is preliminary data.</text>
</comment>
<feature type="transmembrane region" description="Helical" evidence="5">
    <location>
        <begin position="38"/>
        <end position="57"/>
    </location>
</feature>
<keyword evidence="7" id="KW-0436">Ligase</keyword>
<feature type="transmembrane region" description="Helical" evidence="5">
    <location>
        <begin position="69"/>
        <end position="86"/>
    </location>
</feature>
<feature type="transmembrane region" description="Helical" evidence="5">
    <location>
        <begin position="188"/>
        <end position="204"/>
    </location>
</feature>
<feature type="transmembrane region" description="Helical" evidence="5">
    <location>
        <begin position="210"/>
        <end position="227"/>
    </location>
</feature>
<dbReference type="PANTHER" id="PTHR37422:SF13">
    <property type="entry name" value="LIPOPOLYSACCHARIDE BIOSYNTHESIS PROTEIN PA4999-RELATED"/>
    <property type="match status" value="1"/>
</dbReference>
<feature type="transmembrane region" description="Helical" evidence="5">
    <location>
        <begin position="234"/>
        <end position="253"/>
    </location>
</feature>